<dbReference type="PANTHER" id="PTHR24221">
    <property type="entry name" value="ATP-BINDING CASSETTE SUB-FAMILY B"/>
    <property type="match status" value="1"/>
</dbReference>
<dbReference type="InterPro" id="IPR003593">
    <property type="entry name" value="AAA+_ATPase"/>
</dbReference>
<dbReference type="Gene3D" id="1.20.1560.10">
    <property type="entry name" value="ABC transporter type 1, transmembrane domain"/>
    <property type="match status" value="1"/>
</dbReference>
<dbReference type="InterPro" id="IPR039421">
    <property type="entry name" value="Type_1_exporter"/>
</dbReference>
<evidence type="ECO:0000256" key="5">
    <source>
        <dbReference type="ARBA" id="ARBA00022840"/>
    </source>
</evidence>
<dbReference type="Pfam" id="PF00664">
    <property type="entry name" value="ABC_membrane"/>
    <property type="match status" value="1"/>
</dbReference>
<dbReference type="GO" id="GO:0006879">
    <property type="term" value="P:intracellular iron ion homeostasis"/>
    <property type="evidence" value="ECO:0007669"/>
    <property type="project" value="TreeGrafter"/>
</dbReference>
<dbReference type="FunFam" id="3.40.50.300:FF:000186">
    <property type="entry name" value="ATP-binding cassette sub-family B member 7, mitochondrial"/>
    <property type="match status" value="1"/>
</dbReference>
<dbReference type="GO" id="GO:0140359">
    <property type="term" value="F:ABC-type transporter activity"/>
    <property type="evidence" value="ECO:0007669"/>
    <property type="project" value="InterPro"/>
</dbReference>
<dbReference type="EMBL" id="MSLT01000012">
    <property type="protein sequence ID" value="OUD14667.1"/>
    <property type="molecule type" value="Genomic_DNA"/>
</dbReference>
<reference evidence="11 12" key="1">
    <citation type="submission" date="2016-12" db="EMBL/GenBank/DDBJ databases">
        <title>Thioflexothrix psekupsii D3 genome sequencing and assembly.</title>
        <authorList>
            <person name="Fomenkov A."/>
            <person name="Vincze T."/>
            <person name="Grabovich M."/>
            <person name="Anton B.P."/>
            <person name="Dubinina G."/>
            <person name="Orlova M."/>
            <person name="Belousova E."/>
            <person name="Roberts R.J."/>
        </authorList>
    </citation>
    <scope>NUCLEOTIDE SEQUENCE [LARGE SCALE GENOMIC DNA]</scope>
    <source>
        <strain evidence="11">D3</strain>
    </source>
</reference>
<dbReference type="InterPro" id="IPR036640">
    <property type="entry name" value="ABC1_TM_sf"/>
</dbReference>
<keyword evidence="4" id="KW-0547">Nucleotide-binding</keyword>
<feature type="transmembrane region" description="Helical" evidence="8">
    <location>
        <begin position="124"/>
        <end position="148"/>
    </location>
</feature>
<keyword evidence="2" id="KW-0813">Transport</keyword>
<dbReference type="PANTHER" id="PTHR24221:SF402">
    <property type="entry name" value="IRON-SULFUR CLUSTERS TRANSPORTER ABCB7, MITOCHONDRIAL"/>
    <property type="match status" value="1"/>
</dbReference>
<evidence type="ECO:0000313" key="11">
    <source>
        <dbReference type="EMBL" id="OUD14667.1"/>
    </source>
</evidence>
<feature type="transmembrane region" description="Helical" evidence="8">
    <location>
        <begin position="271"/>
        <end position="292"/>
    </location>
</feature>
<dbReference type="Gene3D" id="3.40.50.300">
    <property type="entry name" value="P-loop containing nucleotide triphosphate hydrolases"/>
    <property type="match status" value="1"/>
</dbReference>
<dbReference type="CDD" id="cd18582">
    <property type="entry name" value="ABC_6TM_ATM1_ABCB7"/>
    <property type="match status" value="1"/>
</dbReference>
<dbReference type="PROSITE" id="PS50893">
    <property type="entry name" value="ABC_TRANSPORTER_2"/>
    <property type="match status" value="1"/>
</dbReference>
<feature type="transmembrane region" description="Helical" evidence="8">
    <location>
        <begin position="12"/>
        <end position="37"/>
    </location>
</feature>
<dbReference type="InterPro" id="IPR011527">
    <property type="entry name" value="ABC1_TM_dom"/>
</dbReference>
<dbReference type="InterPro" id="IPR017871">
    <property type="entry name" value="ABC_transporter-like_CS"/>
</dbReference>
<evidence type="ECO:0000256" key="1">
    <source>
        <dbReference type="ARBA" id="ARBA00004651"/>
    </source>
</evidence>
<dbReference type="SMART" id="SM00382">
    <property type="entry name" value="AAA"/>
    <property type="match status" value="1"/>
</dbReference>
<organism evidence="11 12">
    <name type="scientific">Thioflexithrix psekupsensis</name>
    <dbReference type="NCBI Taxonomy" id="1570016"/>
    <lineage>
        <taxon>Bacteria</taxon>
        <taxon>Pseudomonadati</taxon>
        <taxon>Pseudomonadota</taxon>
        <taxon>Gammaproteobacteria</taxon>
        <taxon>Thiotrichales</taxon>
        <taxon>Thioflexithrix</taxon>
    </lineage>
</organism>
<keyword evidence="5" id="KW-0067">ATP-binding</keyword>
<dbReference type="SUPFAM" id="SSF52540">
    <property type="entry name" value="P-loop containing nucleoside triphosphate hydrolases"/>
    <property type="match status" value="1"/>
</dbReference>
<keyword evidence="3 8" id="KW-0812">Transmembrane</keyword>
<name>A0A251XAB0_9GAMM</name>
<comment type="caution">
    <text evidence="11">The sequence shown here is derived from an EMBL/GenBank/DDBJ whole genome shotgun (WGS) entry which is preliminary data.</text>
</comment>
<dbReference type="InterPro" id="IPR003439">
    <property type="entry name" value="ABC_transporter-like_ATP-bd"/>
</dbReference>
<accession>A0A251XAB0</accession>
<dbReference type="Proteomes" id="UP000194798">
    <property type="component" value="Unassembled WGS sequence"/>
</dbReference>
<dbReference type="GO" id="GO:0005524">
    <property type="term" value="F:ATP binding"/>
    <property type="evidence" value="ECO:0007669"/>
    <property type="project" value="UniProtKB-KW"/>
</dbReference>
<keyword evidence="6 8" id="KW-1133">Transmembrane helix</keyword>
<evidence type="ECO:0000259" key="10">
    <source>
        <dbReference type="PROSITE" id="PS50929"/>
    </source>
</evidence>
<feature type="transmembrane region" description="Helical" evidence="8">
    <location>
        <begin position="240"/>
        <end position="259"/>
    </location>
</feature>
<dbReference type="AlphaFoldDB" id="A0A251XAB0"/>
<evidence type="ECO:0000256" key="2">
    <source>
        <dbReference type="ARBA" id="ARBA00022448"/>
    </source>
</evidence>
<gene>
    <name evidence="11" type="ORF">TPSD3_08480</name>
</gene>
<proteinExistence type="predicted"/>
<evidence type="ECO:0000259" key="9">
    <source>
        <dbReference type="PROSITE" id="PS50893"/>
    </source>
</evidence>
<dbReference type="Pfam" id="PF00005">
    <property type="entry name" value="ABC_tran"/>
    <property type="match status" value="1"/>
</dbReference>
<comment type="subcellular location">
    <subcellularLocation>
        <location evidence="1">Cell membrane</location>
        <topology evidence="1">Multi-pass membrane protein</topology>
    </subcellularLocation>
</comment>
<dbReference type="GO" id="GO:0016887">
    <property type="term" value="F:ATP hydrolysis activity"/>
    <property type="evidence" value="ECO:0007669"/>
    <property type="project" value="InterPro"/>
</dbReference>
<feature type="domain" description="ABC transmembrane type-1" evidence="10">
    <location>
        <begin position="13"/>
        <end position="295"/>
    </location>
</feature>
<evidence type="ECO:0000256" key="8">
    <source>
        <dbReference type="SAM" id="Phobius"/>
    </source>
</evidence>
<dbReference type="PROSITE" id="PS50929">
    <property type="entry name" value="ABC_TM1F"/>
    <property type="match status" value="1"/>
</dbReference>
<evidence type="ECO:0000256" key="3">
    <source>
        <dbReference type="ARBA" id="ARBA00022692"/>
    </source>
</evidence>
<protein>
    <submittedName>
        <fullName evidence="11">Metal ABC transporter permease</fullName>
    </submittedName>
</protein>
<keyword evidence="7 8" id="KW-0472">Membrane</keyword>
<evidence type="ECO:0000256" key="6">
    <source>
        <dbReference type="ARBA" id="ARBA00022989"/>
    </source>
</evidence>
<keyword evidence="12" id="KW-1185">Reference proteome</keyword>
<dbReference type="SUPFAM" id="SSF90123">
    <property type="entry name" value="ABC transporter transmembrane region"/>
    <property type="match status" value="1"/>
</dbReference>
<evidence type="ECO:0000256" key="4">
    <source>
        <dbReference type="ARBA" id="ARBA00022741"/>
    </source>
</evidence>
<feature type="transmembrane region" description="Helical" evidence="8">
    <location>
        <begin position="154"/>
        <end position="173"/>
    </location>
</feature>
<dbReference type="PROSITE" id="PS00211">
    <property type="entry name" value="ABC_TRANSPORTER_1"/>
    <property type="match status" value="1"/>
</dbReference>
<evidence type="ECO:0000256" key="7">
    <source>
        <dbReference type="ARBA" id="ARBA00023136"/>
    </source>
</evidence>
<feature type="transmembrane region" description="Helical" evidence="8">
    <location>
        <begin position="49"/>
        <end position="67"/>
    </location>
</feature>
<feature type="domain" description="ABC transporter" evidence="9">
    <location>
        <begin position="331"/>
        <end position="565"/>
    </location>
</feature>
<dbReference type="CDD" id="cd03253">
    <property type="entry name" value="ABCC_ATM1_transporter"/>
    <property type="match status" value="1"/>
</dbReference>
<dbReference type="GO" id="GO:0005886">
    <property type="term" value="C:plasma membrane"/>
    <property type="evidence" value="ECO:0007669"/>
    <property type="project" value="UniProtKB-SubCell"/>
</dbReference>
<evidence type="ECO:0000313" key="12">
    <source>
        <dbReference type="Proteomes" id="UP000194798"/>
    </source>
</evidence>
<dbReference type="InterPro" id="IPR027417">
    <property type="entry name" value="P-loop_NTPase"/>
</dbReference>
<sequence length="571" mass="64033">MWPYIWDYRGRVLAALMALVLAKIANVGVPILLKYLIDDLNQPAELLTLPLFLLLIYGALRLSSSFFNELRDALFARVRYRAMRRLSNELLTHLHQLSLRFHLERRTGAISRDLERGTRSISSILNYLVFNIIPTIAELLLITGILLWNYHFSFTVITLVTIAVYVIFTFMMMDWRVKYRHQMNASESEANTQAIDSLVNYETVKYFGNEAFEARRYDNTLSEWEESAVKSQTTMSALNFGQASIIAIGVTLIMIAASREVVAGQMSIGDLVLVNAFLLQLFIPLNFLGVVYRSMKYAFIDMGNLFKLLDEKPEIQDKINAPALIVGDGTVEFKNVSFFYQKERPILHHISFTIPAGHKVAVVGASGAGKSTLARLLLRFYDVQGGGIYINGQNISEVTQASLRAAIGIVPQDTVLFNETIFYNIHYALPSANKEAVIEAAKLANIHEFILQLPQGYDTLVGERGLKLSGGEKQRVAIARAILKRPKILIFDEATSALDSHSEQAIQQALSQVAENHTTLVIAHRLSTIVDAEQILVMANGMIIERGNHSELLALNGTYSQMWALQQETDN</sequence>